<name>A0ABR3XBS1_9PEZI</name>
<evidence type="ECO:0000313" key="13">
    <source>
        <dbReference type="Proteomes" id="UP001583177"/>
    </source>
</evidence>
<dbReference type="EMBL" id="JAWRVE010000026">
    <property type="protein sequence ID" value="KAL1873191.1"/>
    <property type="molecule type" value="Genomic_DNA"/>
</dbReference>
<dbReference type="PANTHER" id="PTHR32315:SF3">
    <property type="entry name" value="ADENINE PHOSPHORIBOSYLTRANSFERASE"/>
    <property type="match status" value="1"/>
</dbReference>
<feature type="region of interest" description="Disordered" evidence="10">
    <location>
        <begin position="201"/>
        <end position="233"/>
    </location>
</feature>
<dbReference type="InterPro" id="IPR050054">
    <property type="entry name" value="UPRTase/APRTase"/>
</dbReference>
<evidence type="ECO:0000256" key="6">
    <source>
        <dbReference type="ARBA" id="ARBA00022490"/>
    </source>
</evidence>
<keyword evidence="6" id="KW-0963">Cytoplasm</keyword>
<dbReference type="PANTHER" id="PTHR32315">
    <property type="entry name" value="ADENINE PHOSPHORIBOSYLTRANSFERASE"/>
    <property type="match status" value="1"/>
</dbReference>
<dbReference type="EC" id="2.4.2.7" evidence="5"/>
<gene>
    <name evidence="12" type="ORF">Daus18300_004010</name>
</gene>
<evidence type="ECO:0000256" key="7">
    <source>
        <dbReference type="ARBA" id="ARBA00022676"/>
    </source>
</evidence>
<keyword evidence="13" id="KW-1185">Reference proteome</keyword>
<comment type="subcellular location">
    <subcellularLocation>
        <location evidence="2">Cytoplasm</location>
    </subcellularLocation>
</comment>
<comment type="caution">
    <text evidence="12">The sequence shown here is derived from an EMBL/GenBank/DDBJ whole genome shotgun (WGS) entry which is preliminary data.</text>
</comment>
<keyword evidence="9" id="KW-0660">Purine salvage</keyword>
<accession>A0ABR3XBS1</accession>
<evidence type="ECO:0000256" key="10">
    <source>
        <dbReference type="SAM" id="MobiDB-lite"/>
    </source>
</evidence>
<evidence type="ECO:0000259" key="11">
    <source>
        <dbReference type="Pfam" id="PF00156"/>
    </source>
</evidence>
<dbReference type="InterPro" id="IPR000836">
    <property type="entry name" value="PRTase_dom"/>
</dbReference>
<reference evidence="12 13" key="1">
    <citation type="journal article" date="2024" name="IMA Fungus">
        <title>IMA Genome - F19 : A genome assembly and annotation guide to empower mycologists, including annotated draft genome sequences of Ceratocystis pirilliformis, Diaporthe australafricana, Fusarium ophioides, Paecilomyces lecythidis, and Sporothrix stenoceras.</title>
        <authorList>
            <person name="Aylward J."/>
            <person name="Wilson A.M."/>
            <person name="Visagie C.M."/>
            <person name="Spraker J."/>
            <person name="Barnes I."/>
            <person name="Buitendag C."/>
            <person name="Ceriani C."/>
            <person name="Del Mar Angel L."/>
            <person name="du Plessis D."/>
            <person name="Fuchs T."/>
            <person name="Gasser K."/>
            <person name="Kramer D."/>
            <person name="Li W."/>
            <person name="Munsamy K."/>
            <person name="Piso A."/>
            <person name="Price J.L."/>
            <person name="Sonnekus B."/>
            <person name="Thomas C."/>
            <person name="van der Nest A."/>
            <person name="van Dijk A."/>
            <person name="van Heerden A."/>
            <person name="van Vuuren N."/>
            <person name="Yilmaz N."/>
            <person name="Duong T.A."/>
            <person name="van der Merwe N.A."/>
            <person name="Wingfield M.J."/>
            <person name="Wingfield B.D."/>
        </authorList>
    </citation>
    <scope>NUCLEOTIDE SEQUENCE [LARGE SCALE GENOMIC DNA]</scope>
    <source>
        <strain evidence="12 13">CMW 18300</strain>
    </source>
</reference>
<dbReference type="Gene3D" id="3.40.50.2020">
    <property type="match status" value="1"/>
</dbReference>
<evidence type="ECO:0000313" key="12">
    <source>
        <dbReference type="EMBL" id="KAL1873191.1"/>
    </source>
</evidence>
<dbReference type="Pfam" id="PF00156">
    <property type="entry name" value="Pribosyltran"/>
    <property type="match status" value="1"/>
</dbReference>
<keyword evidence="7" id="KW-0328">Glycosyltransferase</keyword>
<keyword evidence="8" id="KW-0808">Transferase</keyword>
<sequence length="454" mass="49623">MSNCTGAYGADLGPDPRDYSLAKKAFGRNRSRLAHLKRNMDPQDVLAYTCPLPKTLMDQKLIILVTGESCAGKDFCADVWVSMLTRPNITHHDGLTARAVSISSATKREYAAATGVDLGRLLWDRAYKEQHRPALTAFFQEQARRRPQLPEEHFLDVVSGAAAVDVLFITGMRDEAPVVAFSHLVPGSRLLEVHIQASGKKRRIRRSGHHGADNVNNEDSTDDPTALYHHPSLTFNNDTAGSEAAEEFAERHLLPFLHEDLQWLSGMVRVIPDHPQPGVQFRHVLGISDQPGGLVLCISLMQKHFAGDWAKVDAVVSCEAGGYIFASPLAFQVNVPLVPIREAGKLPPPVYSATKRPSYVSSLASGGAQEKVIEMERGRIPRGAEAVVVVVDDVLSTGAMLCAVLELLKQAGVRPENVCVMVVADFPHHRGRDLLRRRGFGGTNIQSLLVFDGA</sequence>
<comment type="similarity">
    <text evidence="4">Belongs to the purine/pyrimidine phosphoribosyltransferase family.</text>
</comment>
<organism evidence="12 13">
    <name type="scientific">Diaporthe australafricana</name>
    <dbReference type="NCBI Taxonomy" id="127596"/>
    <lineage>
        <taxon>Eukaryota</taxon>
        <taxon>Fungi</taxon>
        <taxon>Dikarya</taxon>
        <taxon>Ascomycota</taxon>
        <taxon>Pezizomycotina</taxon>
        <taxon>Sordariomycetes</taxon>
        <taxon>Sordariomycetidae</taxon>
        <taxon>Diaporthales</taxon>
        <taxon>Diaporthaceae</taxon>
        <taxon>Diaporthe</taxon>
    </lineage>
</organism>
<dbReference type="SUPFAM" id="SSF53271">
    <property type="entry name" value="PRTase-like"/>
    <property type="match status" value="1"/>
</dbReference>
<evidence type="ECO:0000256" key="9">
    <source>
        <dbReference type="ARBA" id="ARBA00022726"/>
    </source>
</evidence>
<evidence type="ECO:0000256" key="1">
    <source>
        <dbReference type="ARBA" id="ARBA00000868"/>
    </source>
</evidence>
<dbReference type="CDD" id="cd06223">
    <property type="entry name" value="PRTases_typeI"/>
    <property type="match status" value="1"/>
</dbReference>
<protein>
    <recommendedName>
        <fullName evidence="5">adenine phosphoribosyltransferase</fullName>
        <ecNumber evidence="5">2.4.2.7</ecNumber>
    </recommendedName>
</protein>
<dbReference type="InterPro" id="IPR029057">
    <property type="entry name" value="PRTase-like"/>
</dbReference>
<evidence type="ECO:0000256" key="4">
    <source>
        <dbReference type="ARBA" id="ARBA00008391"/>
    </source>
</evidence>
<comment type="pathway">
    <text evidence="3">Purine metabolism; AMP biosynthesis via salvage pathway; AMP from adenine: step 1/1.</text>
</comment>
<evidence type="ECO:0000256" key="2">
    <source>
        <dbReference type="ARBA" id="ARBA00004496"/>
    </source>
</evidence>
<evidence type="ECO:0000256" key="5">
    <source>
        <dbReference type="ARBA" id="ARBA00011893"/>
    </source>
</evidence>
<evidence type="ECO:0000256" key="8">
    <source>
        <dbReference type="ARBA" id="ARBA00022679"/>
    </source>
</evidence>
<evidence type="ECO:0000256" key="3">
    <source>
        <dbReference type="ARBA" id="ARBA00004659"/>
    </source>
</evidence>
<feature type="domain" description="Phosphoribosyltransferase" evidence="11">
    <location>
        <begin position="287"/>
        <end position="431"/>
    </location>
</feature>
<dbReference type="Proteomes" id="UP001583177">
    <property type="component" value="Unassembled WGS sequence"/>
</dbReference>
<proteinExistence type="inferred from homology"/>
<dbReference type="InterPro" id="IPR027417">
    <property type="entry name" value="P-loop_NTPase"/>
</dbReference>
<dbReference type="Pfam" id="PF04275">
    <property type="entry name" value="P-mevalo_kinase"/>
    <property type="match status" value="1"/>
</dbReference>
<dbReference type="InterPro" id="IPR005919">
    <property type="entry name" value="Pmev_kin_anim"/>
</dbReference>
<comment type="catalytic activity">
    <reaction evidence="1">
        <text>AMP + diphosphate = 5-phospho-alpha-D-ribose 1-diphosphate + adenine</text>
        <dbReference type="Rhea" id="RHEA:16609"/>
        <dbReference type="ChEBI" id="CHEBI:16708"/>
        <dbReference type="ChEBI" id="CHEBI:33019"/>
        <dbReference type="ChEBI" id="CHEBI:58017"/>
        <dbReference type="ChEBI" id="CHEBI:456215"/>
        <dbReference type="EC" id="2.4.2.7"/>
    </reaction>
</comment>
<dbReference type="Gene3D" id="3.40.50.300">
    <property type="entry name" value="P-loop containing nucleotide triphosphate hydrolases"/>
    <property type="match status" value="1"/>
</dbReference>